<accession>A0A371EEP3</accession>
<evidence type="ECO:0000313" key="1">
    <source>
        <dbReference type="EMBL" id="RDX64510.1"/>
    </source>
</evidence>
<gene>
    <name evidence="1" type="ORF">CR513_56930</name>
</gene>
<organism evidence="1 2">
    <name type="scientific">Mucuna pruriens</name>
    <name type="common">Velvet bean</name>
    <name type="synonym">Dolichos pruriens</name>
    <dbReference type="NCBI Taxonomy" id="157652"/>
    <lineage>
        <taxon>Eukaryota</taxon>
        <taxon>Viridiplantae</taxon>
        <taxon>Streptophyta</taxon>
        <taxon>Embryophyta</taxon>
        <taxon>Tracheophyta</taxon>
        <taxon>Spermatophyta</taxon>
        <taxon>Magnoliopsida</taxon>
        <taxon>eudicotyledons</taxon>
        <taxon>Gunneridae</taxon>
        <taxon>Pentapetalae</taxon>
        <taxon>rosids</taxon>
        <taxon>fabids</taxon>
        <taxon>Fabales</taxon>
        <taxon>Fabaceae</taxon>
        <taxon>Papilionoideae</taxon>
        <taxon>50 kb inversion clade</taxon>
        <taxon>NPAAA clade</taxon>
        <taxon>indigoferoid/millettioid clade</taxon>
        <taxon>Phaseoleae</taxon>
        <taxon>Mucuna</taxon>
    </lineage>
</organism>
<evidence type="ECO:0000313" key="2">
    <source>
        <dbReference type="Proteomes" id="UP000257109"/>
    </source>
</evidence>
<dbReference type="STRING" id="157652.A0A371EEP3"/>
<proteinExistence type="predicted"/>
<dbReference type="OrthoDB" id="1747372at2759"/>
<keyword evidence="2" id="KW-1185">Reference proteome</keyword>
<evidence type="ECO:0008006" key="3">
    <source>
        <dbReference type="Google" id="ProtNLM"/>
    </source>
</evidence>
<reference evidence="1" key="1">
    <citation type="submission" date="2018-05" db="EMBL/GenBank/DDBJ databases">
        <title>Draft genome of Mucuna pruriens seed.</title>
        <authorList>
            <person name="Nnadi N.E."/>
            <person name="Vos R."/>
            <person name="Hasami M.H."/>
            <person name="Devisetty U.K."/>
            <person name="Aguiy J.C."/>
        </authorList>
    </citation>
    <scope>NUCLEOTIDE SEQUENCE [LARGE SCALE GENOMIC DNA]</scope>
    <source>
        <strain evidence="1">JCA_2017</strain>
    </source>
</reference>
<name>A0A371EEP3_MUCPR</name>
<feature type="non-terminal residue" evidence="1">
    <location>
        <position position="1"/>
    </location>
</feature>
<dbReference type="AlphaFoldDB" id="A0A371EEP3"/>
<protein>
    <recommendedName>
        <fullName evidence="3">UBN2 domain-containing protein</fullName>
    </recommendedName>
</protein>
<comment type="caution">
    <text evidence="1">The sequence shown here is derived from an EMBL/GenBank/DDBJ whole genome shotgun (WGS) entry which is preliminary data.</text>
</comment>
<dbReference type="Proteomes" id="UP000257109">
    <property type="component" value="Unassembled WGS sequence"/>
</dbReference>
<sequence>MCALIKSEYEKVHNCNSSKEIWDTLVLAYEGTCHVRDSKISMLVYKYELFKMEDNETIDLMFGRFQMIIKNLRSLGKTYDNYDHITKILRTLRVSKDLKKYVMEELLGKSIALKAQKAPKCSTSKAFKVEESCGNTSNEDCYNEDELYFISRKIQSIWKHKI</sequence>
<dbReference type="EMBL" id="QJKJ01014351">
    <property type="protein sequence ID" value="RDX64510.1"/>
    <property type="molecule type" value="Genomic_DNA"/>
</dbReference>
<dbReference type="PANTHER" id="PTHR34676">
    <property type="entry name" value="DUF4219 DOMAIN-CONTAINING PROTEIN-RELATED"/>
    <property type="match status" value="1"/>
</dbReference>
<dbReference type="Pfam" id="PF14223">
    <property type="entry name" value="Retrotran_gag_2"/>
    <property type="match status" value="1"/>
</dbReference>
<dbReference type="PANTHER" id="PTHR34676:SF17">
    <property type="entry name" value="OS06G0684500 PROTEIN"/>
    <property type="match status" value="1"/>
</dbReference>